<name>A0AAJ1F0M0_9GAMM</name>
<evidence type="ECO:0000256" key="5">
    <source>
        <dbReference type="ARBA" id="ARBA00023136"/>
    </source>
</evidence>
<dbReference type="GO" id="GO:0022904">
    <property type="term" value="P:respiratory electron transport chain"/>
    <property type="evidence" value="ECO:0007669"/>
    <property type="project" value="InterPro"/>
</dbReference>
<feature type="transmembrane region" description="Helical" evidence="6">
    <location>
        <begin position="50"/>
        <end position="71"/>
    </location>
</feature>
<evidence type="ECO:0000256" key="6">
    <source>
        <dbReference type="SAM" id="Phobius"/>
    </source>
</evidence>
<dbReference type="SUPFAM" id="SSF81342">
    <property type="entry name" value="Transmembrane di-heme cytochromes"/>
    <property type="match status" value="1"/>
</dbReference>
<keyword evidence="5 6" id="KW-0472">Membrane</keyword>
<dbReference type="AlphaFoldDB" id="A0AAJ1F0M0"/>
<feature type="domain" description="Cytochrome b561 bacterial/Ni-hydrogenase" evidence="7">
    <location>
        <begin position="10"/>
        <end position="167"/>
    </location>
</feature>
<comment type="caution">
    <text evidence="8">The sequence shown here is derived from an EMBL/GenBank/DDBJ whole genome shotgun (WGS) entry which is preliminary data.</text>
</comment>
<protein>
    <submittedName>
        <fullName evidence="8">Cytochrome b/b6 domain-containing protein</fullName>
    </submittedName>
</protein>
<reference evidence="8 9" key="1">
    <citation type="submission" date="2022-02" db="EMBL/GenBank/DDBJ databases">
        <title>The genome sequence of Shewanella sp. 3B26.</title>
        <authorList>
            <person name="Du J."/>
        </authorList>
    </citation>
    <scope>NUCLEOTIDE SEQUENCE [LARGE SCALE GENOMIC DNA]</scope>
    <source>
        <strain evidence="8 9">3B26</strain>
    </source>
</reference>
<dbReference type="InterPro" id="IPR016174">
    <property type="entry name" value="Di-haem_cyt_TM"/>
</dbReference>
<gene>
    <name evidence="8" type="ORF">MJ923_10485</name>
</gene>
<keyword evidence="9" id="KW-1185">Reference proteome</keyword>
<dbReference type="InterPro" id="IPR011577">
    <property type="entry name" value="Cyt_b561_bac/Ni-Hgenase"/>
</dbReference>
<evidence type="ECO:0000256" key="4">
    <source>
        <dbReference type="ARBA" id="ARBA00022989"/>
    </source>
</evidence>
<evidence type="ECO:0000259" key="7">
    <source>
        <dbReference type="Pfam" id="PF01292"/>
    </source>
</evidence>
<accession>A0AAJ1F0M0</accession>
<keyword evidence="2" id="KW-1003">Cell membrane</keyword>
<dbReference type="Proteomes" id="UP001297581">
    <property type="component" value="Unassembled WGS sequence"/>
</dbReference>
<feature type="transmembrane region" description="Helical" evidence="6">
    <location>
        <begin position="17"/>
        <end position="38"/>
    </location>
</feature>
<evidence type="ECO:0000256" key="2">
    <source>
        <dbReference type="ARBA" id="ARBA00022475"/>
    </source>
</evidence>
<dbReference type="EMBL" id="JAKUDL010000003">
    <property type="protein sequence ID" value="MCH4294727.1"/>
    <property type="molecule type" value="Genomic_DNA"/>
</dbReference>
<proteinExistence type="predicted"/>
<evidence type="ECO:0000313" key="8">
    <source>
        <dbReference type="EMBL" id="MCH4294727.1"/>
    </source>
</evidence>
<dbReference type="RefSeq" id="WP_240591036.1">
    <property type="nucleotide sequence ID" value="NZ_JAKUDL010000003.1"/>
</dbReference>
<dbReference type="GO" id="GO:0005886">
    <property type="term" value="C:plasma membrane"/>
    <property type="evidence" value="ECO:0007669"/>
    <property type="project" value="UniProtKB-SubCell"/>
</dbReference>
<feature type="transmembrane region" description="Helical" evidence="6">
    <location>
        <begin position="107"/>
        <end position="131"/>
    </location>
</feature>
<organism evidence="8 9">
    <name type="scientific">Shewanella zhuhaiensis</name>
    <dbReference type="NCBI Taxonomy" id="2919576"/>
    <lineage>
        <taxon>Bacteria</taxon>
        <taxon>Pseudomonadati</taxon>
        <taxon>Pseudomonadota</taxon>
        <taxon>Gammaproteobacteria</taxon>
        <taxon>Alteromonadales</taxon>
        <taxon>Shewanellaceae</taxon>
        <taxon>Shewanella</taxon>
    </lineage>
</organism>
<keyword evidence="4 6" id="KW-1133">Transmembrane helix</keyword>
<dbReference type="Gene3D" id="1.20.950.20">
    <property type="entry name" value="Transmembrane di-heme cytochromes, Chain C"/>
    <property type="match status" value="1"/>
</dbReference>
<keyword evidence="3 6" id="KW-0812">Transmembrane</keyword>
<evidence type="ECO:0000313" key="9">
    <source>
        <dbReference type="Proteomes" id="UP001297581"/>
    </source>
</evidence>
<evidence type="ECO:0000256" key="3">
    <source>
        <dbReference type="ARBA" id="ARBA00022692"/>
    </source>
</evidence>
<evidence type="ECO:0000256" key="1">
    <source>
        <dbReference type="ARBA" id="ARBA00004651"/>
    </source>
</evidence>
<sequence>MPLTAPQKLWQWLAPRLHLLVLLPTVLVLGCSPFLLMGRRLRENASVWDLTHVYLGLLLVPLSILLLCYCLSGGRAKQFFPLLEPSGLISDLKGLIKGKLPKGGGNGLFSLLEGMCALLLVATAVTGLGWFLTEGSSEALVWRGWHKDLGLAFFIALIAHLLAAVSHLLDFFRN</sequence>
<comment type="subcellular location">
    <subcellularLocation>
        <location evidence="1">Cell membrane</location>
        <topology evidence="1">Multi-pass membrane protein</topology>
    </subcellularLocation>
</comment>
<feature type="transmembrane region" description="Helical" evidence="6">
    <location>
        <begin position="151"/>
        <end position="172"/>
    </location>
</feature>
<dbReference type="GO" id="GO:0009055">
    <property type="term" value="F:electron transfer activity"/>
    <property type="evidence" value="ECO:0007669"/>
    <property type="project" value="InterPro"/>
</dbReference>
<dbReference type="Pfam" id="PF01292">
    <property type="entry name" value="Ni_hydr_CYTB"/>
    <property type="match status" value="1"/>
</dbReference>